<evidence type="ECO:0000256" key="1">
    <source>
        <dbReference type="SAM" id="MobiDB-lite"/>
    </source>
</evidence>
<dbReference type="AlphaFoldDB" id="A0ABD0U774"/>
<comment type="caution">
    <text evidence="2">The sequence shown here is derived from an EMBL/GenBank/DDBJ whole genome shotgun (WGS) entry which is preliminary data.</text>
</comment>
<dbReference type="Proteomes" id="UP001552299">
    <property type="component" value="Unassembled WGS sequence"/>
</dbReference>
<name>A0ABD0U774_DENTH</name>
<proteinExistence type="predicted"/>
<feature type="compositionally biased region" description="Polar residues" evidence="1">
    <location>
        <begin position="164"/>
        <end position="185"/>
    </location>
</feature>
<sequence length="185" mass="20579">MEAISRKEEDALVIKKKRRVCECRIRLAIIAGRQVRRWISCGSPRPGRLGWMIERCFTREQGLQVSSFSQDRGASWSKCLQISKQIWCVGALDKKLARLRTSGRRVGRGLEIRQVARVKSRGRARMGARGRLASQSVLDAGAQAYHTGTNKHLKTGGESDNKGDSSAQLAKNNKNNSQTSSLGNR</sequence>
<evidence type="ECO:0000313" key="3">
    <source>
        <dbReference type="Proteomes" id="UP001552299"/>
    </source>
</evidence>
<feature type="region of interest" description="Disordered" evidence="1">
    <location>
        <begin position="148"/>
        <end position="185"/>
    </location>
</feature>
<protein>
    <submittedName>
        <fullName evidence="2">Uncharacterized protein</fullName>
    </submittedName>
</protein>
<reference evidence="2 3" key="1">
    <citation type="journal article" date="2024" name="Plant Biotechnol. J.">
        <title>Dendrobium thyrsiflorum genome and its molecular insights into genes involved in important horticultural traits.</title>
        <authorList>
            <person name="Chen B."/>
            <person name="Wang J.Y."/>
            <person name="Zheng P.J."/>
            <person name="Li K.L."/>
            <person name="Liang Y.M."/>
            <person name="Chen X.F."/>
            <person name="Zhang C."/>
            <person name="Zhao X."/>
            <person name="He X."/>
            <person name="Zhang G.Q."/>
            <person name="Liu Z.J."/>
            <person name="Xu Q."/>
        </authorList>
    </citation>
    <scope>NUCLEOTIDE SEQUENCE [LARGE SCALE GENOMIC DNA]</scope>
    <source>
        <strain evidence="2">GZMU011</strain>
    </source>
</reference>
<evidence type="ECO:0000313" key="2">
    <source>
        <dbReference type="EMBL" id="KAL0908504.1"/>
    </source>
</evidence>
<gene>
    <name evidence="2" type="ORF">M5K25_023000</name>
</gene>
<dbReference type="EMBL" id="JANQDX010000017">
    <property type="protein sequence ID" value="KAL0908504.1"/>
    <property type="molecule type" value="Genomic_DNA"/>
</dbReference>
<keyword evidence="3" id="KW-1185">Reference proteome</keyword>
<accession>A0ABD0U774</accession>
<organism evidence="2 3">
    <name type="scientific">Dendrobium thyrsiflorum</name>
    <name type="common">Pinecone-like raceme dendrobium</name>
    <name type="synonym">Orchid</name>
    <dbReference type="NCBI Taxonomy" id="117978"/>
    <lineage>
        <taxon>Eukaryota</taxon>
        <taxon>Viridiplantae</taxon>
        <taxon>Streptophyta</taxon>
        <taxon>Embryophyta</taxon>
        <taxon>Tracheophyta</taxon>
        <taxon>Spermatophyta</taxon>
        <taxon>Magnoliopsida</taxon>
        <taxon>Liliopsida</taxon>
        <taxon>Asparagales</taxon>
        <taxon>Orchidaceae</taxon>
        <taxon>Epidendroideae</taxon>
        <taxon>Malaxideae</taxon>
        <taxon>Dendrobiinae</taxon>
        <taxon>Dendrobium</taxon>
    </lineage>
</organism>